<dbReference type="PROSITE" id="PS51915">
    <property type="entry name" value="ZAD"/>
    <property type="match status" value="1"/>
</dbReference>
<dbReference type="AlphaFoldDB" id="A0A811V1S3"/>
<dbReference type="PANTHER" id="PTHR24393">
    <property type="entry name" value="ZINC FINGER PROTEIN"/>
    <property type="match status" value="1"/>
</dbReference>
<reference evidence="11" key="1">
    <citation type="submission" date="2020-11" db="EMBL/GenBank/DDBJ databases">
        <authorList>
            <person name="Whitehead M."/>
        </authorList>
    </citation>
    <scope>NUCLEOTIDE SEQUENCE</scope>
    <source>
        <strain evidence="11">EGII</strain>
    </source>
</reference>
<accession>A0A811V1S3</accession>
<dbReference type="GO" id="GO:0005634">
    <property type="term" value="C:nucleus"/>
    <property type="evidence" value="ECO:0007669"/>
    <property type="project" value="InterPro"/>
</dbReference>
<dbReference type="InterPro" id="IPR013087">
    <property type="entry name" value="Znf_C2H2_type"/>
</dbReference>
<keyword evidence="5" id="KW-0539">Nucleus</keyword>
<feature type="domain" description="C2H2-type" evidence="9">
    <location>
        <begin position="338"/>
        <end position="367"/>
    </location>
</feature>
<dbReference type="PROSITE" id="PS00028">
    <property type="entry name" value="ZINC_FINGER_C2H2_1"/>
    <property type="match status" value="8"/>
</dbReference>
<evidence type="ECO:0000256" key="3">
    <source>
        <dbReference type="ARBA" id="ARBA00022771"/>
    </source>
</evidence>
<evidence type="ECO:0000256" key="1">
    <source>
        <dbReference type="ARBA" id="ARBA00022723"/>
    </source>
</evidence>
<dbReference type="EMBL" id="CAJHJT010000034">
    <property type="protein sequence ID" value="CAD7004285.1"/>
    <property type="molecule type" value="Genomic_DNA"/>
</dbReference>
<evidence type="ECO:0000313" key="12">
    <source>
        <dbReference type="Proteomes" id="UP000606786"/>
    </source>
</evidence>
<feature type="domain" description="C2H2-type" evidence="9">
    <location>
        <begin position="453"/>
        <end position="480"/>
    </location>
</feature>
<feature type="binding site" evidence="7">
    <location>
        <position position="15"/>
    </location>
    <ligand>
        <name>Zn(2+)</name>
        <dbReference type="ChEBI" id="CHEBI:29105"/>
    </ligand>
</feature>
<feature type="compositionally biased region" description="Basic and acidic residues" evidence="8">
    <location>
        <begin position="493"/>
        <end position="503"/>
    </location>
</feature>
<feature type="domain" description="C2H2-type" evidence="9">
    <location>
        <begin position="368"/>
        <end position="395"/>
    </location>
</feature>
<dbReference type="Gene3D" id="3.30.160.60">
    <property type="entry name" value="Classic Zinc Finger"/>
    <property type="match status" value="7"/>
</dbReference>
<keyword evidence="4 7" id="KW-0862">Zinc</keyword>
<dbReference type="InterPro" id="IPR036236">
    <property type="entry name" value="Znf_C2H2_sf"/>
</dbReference>
<feature type="region of interest" description="Disordered" evidence="8">
    <location>
        <begin position="162"/>
        <end position="193"/>
    </location>
</feature>
<evidence type="ECO:0000256" key="2">
    <source>
        <dbReference type="ARBA" id="ARBA00022737"/>
    </source>
</evidence>
<dbReference type="FunFam" id="3.30.160.60:FF:000446">
    <property type="entry name" value="Zinc finger protein"/>
    <property type="match status" value="1"/>
</dbReference>
<proteinExistence type="predicted"/>
<keyword evidence="12" id="KW-1185">Reference proteome</keyword>
<feature type="domain" description="C2H2-type" evidence="9">
    <location>
        <begin position="308"/>
        <end position="337"/>
    </location>
</feature>
<evidence type="ECO:0000256" key="5">
    <source>
        <dbReference type="ARBA" id="ARBA00023242"/>
    </source>
</evidence>
<name>A0A811V1S3_CERCA</name>
<dbReference type="InterPro" id="IPR012934">
    <property type="entry name" value="Znf_AD"/>
</dbReference>
<comment type="caution">
    <text evidence="11">The sequence shown here is derived from an EMBL/GenBank/DDBJ whole genome shotgun (WGS) entry which is preliminary data.</text>
</comment>
<dbReference type="Pfam" id="PF07776">
    <property type="entry name" value="zf-AD"/>
    <property type="match status" value="1"/>
</dbReference>
<dbReference type="SMART" id="SM00355">
    <property type="entry name" value="ZnF_C2H2"/>
    <property type="match status" value="9"/>
</dbReference>
<organism evidence="11 12">
    <name type="scientific">Ceratitis capitata</name>
    <name type="common">Mediterranean fruit fly</name>
    <name type="synonym">Tephritis capitata</name>
    <dbReference type="NCBI Taxonomy" id="7213"/>
    <lineage>
        <taxon>Eukaryota</taxon>
        <taxon>Metazoa</taxon>
        <taxon>Ecdysozoa</taxon>
        <taxon>Arthropoda</taxon>
        <taxon>Hexapoda</taxon>
        <taxon>Insecta</taxon>
        <taxon>Pterygota</taxon>
        <taxon>Neoptera</taxon>
        <taxon>Endopterygota</taxon>
        <taxon>Diptera</taxon>
        <taxon>Brachycera</taxon>
        <taxon>Muscomorpha</taxon>
        <taxon>Tephritoidea</taxon>
        <taxon>Tephritidae</taxon>
        <taxon>Ceratitis</taxon>
        <taxon>Ceratitis</taxon>
    </lineage>
</organism>
<keyword evidence="3 6" id="KW-0863">Zinc-finger</keyword>
<dbReference type="Pfam" id="PF00096">
    <property type="entry name" value="zf-C2H2"/>
    <property type="match status" value="4"/>
</dbReference>
<dbReference type="FunFam" id="3.30.160.60:FF:000557">
    <property type="entry name" value="zinc finger and SCAN domain-containing protein 29"/>
    <property type="match status" value="1"/>
</dbReference>
<dbReference type="SUPFAM" id="SSF57667">
    <property type="entry name" value="beta-beta-alpha zinc fingers"/>
    <property type="match status" value="5"/>
</dbReference>
<dbReference type="GO" id="GO:0000978">
    <property type="term" value="F:RNA polymerase II cis-regulatory region sequence-specific DNA binding"/>
    <property type="evidence" value="ECO:0007669"/>
    <property type="project" value="TreeGrafter"/>
</dbReference>
<feature type="domain" description="ZAD" evidence="10">
    <location>
        <begin position="10"/>
        <end position="89"/>
    </location>
</feature>
<dbReference type="OrthoDB" id="6077919at2759"/>
<sequence>MESYLCKLYRLCRTCKKDLNTTKAADTAMGIHIFETPQLAEKLAVCIQADVLATDDYPKLLCSNCYQKVSDFYQFREMCVESMQRFKQLLEGQKLLATSDIIVEETDIFENSTDSSQKCVKEHTERKKTVFKGRCGEIIEWKCVAETYSELEILAKEARDKNEAASEVDEVDNSSNNEPWNKDSQAGSVDTAIKNNNKSRKVLTRSVTAKESAIYRCDICPARFFIEHRLNAHKREHEGLLPYPCTHEGCEKSFNRWNALSRHLQQHEGRQFQYACEQQGCDKVYKHKPTLVMHQRKHHKLGPELRSLICEICGKIFKTSTMLNDHRYIHKDTSERPYACDQVNCTRRFSNKDKLKVHLMRHAGIRNYVCPHCGMRKTTMNELKVHINYHTLERTWPCSFCTHVCNSAGNLKTHVRTVHERVKDYACRHCERTFAKPDTRKYHEMTHTGEKPNVCAECGKRFLQPAALRTHRKIHQRENVHGAKAKCGGSRKASSDKAKPEAKKVDMARVQCVEHVEGLLLQSAT</sequence>
<feature type="domain" description="C2H2-type" evidence="9">
    <location>
        <begin position="243"/>
        <end position="272"/>
    </location>
</feature>
<feature type="domain" description="C2H2-type" evidence="9">
    <location>
        <begin position="274"/>
        <end position="303"/>
    </location>
</feature>
<dbReference type="Proteomes" id="UP000606786">
    <property type="component" value="Unassembled WGS sequence"/>
</dbReference>
<keyword evidence="1 7" id="KW-0479">Metal-binding</keyword>
<evidence type="ECO:0000256" key="6">
    <source>
        <dbReference type="PROSITE-ProRule" id="PRU00042"/>
    </source>
</evidence>
<evidence type="ECO:0000256" key="4">
    <source>
        <dbReference type="ARBA" id="ARBA00022833"/>
    </source>
</evidence>
<evidence type="ECO:0000256" key="8">
    <source>
        <dbReference type="SAM" id="MobiDB-lite"/>
    </source>
</evidence>
<feature type="binding site" evidence="7">
    <location>
        <position position="65"/>
    </location>
    <ligand>
        <name>Zn(2+)</name>
        <dbReference type="ChEBI" id="CHEBI:29105"/>
    </ligand>
</feature>
<feature type="domain" description="C2H2-type" evidence="9">
    <location>
        <begin position="215"/>
        <end position="242"/>
    </location>
</feature>
<feature type="binding site" evidence="7">
    <location>
        <position position="62"/>
    </location>
    <ligand>
        <name>Zn(2+)</name>
        <dbReference type="ChEBI" id="CHEBI:29105"/>
    </ligand>
</feature>
<dbReference type="PANTHER" id="PTHR24393:SF34">
    <property type="entry name" value="PR_SET DOMAIN 13"/>
    <property type="match status" value="1"/>
</dbReference>
<protein>
    <submittedName>
        <fullName evidence="11">(Mediterranean fruit fly) hypothetical protein</fullName>
    </submittedName>
</protein>
<feature type="domain" description="C2H2-type" evidence="9">
    <location>
        <begin position="425"/>
        <end position="452"/>
    </location>
</feature>
<feature type="compositionally biased region" description="Polar residues" evidence="8">
    <location>
        <begin position="173"/>
        <end position="193"/>
    </location>
</feature>
<dbReference type="GO" id="GO:0001228">
    <property type="term" value="F:DNA-binding transcription activator activity, RNA polymerase II-specific"/>
    <property type="evidence" value="ECO:0007669"/>
    <property type="project" value="TreeGrafter"/>
</dbReference>
<dbReference type="SUPFAM" id="SSF57716">
    <property type="entry name" value="Glucocorticoid receptor-like (DNA-binding domain)"/>
    <property type="match status" value="1"/>
</dbReference>
<evidence type="ECO:0000259" key="10">
    <source>
        <dbReference type="PROSITE" id="PS51915"/>
    </source>
</evidence>
<dbReference type="KEGG" id="ccat:101463416"/>
<evidence type="ECO:0000259" key="9">
    <source>
        <dbReference type="PROSITE" id="PS50157"/>
    </source>
</evidence>
<evidence type="ECO:0000256" key="7">
    <source>
        <dbReference type="PROSITE-ProRule" id="PRU01263"/>
    </source>
</evidence>
<keyword evidence="2" id="KW-0677">Repeat</keyword>
<feature type="region of interest" description="Disordered" evidence="8">
    <location>
        <begin position="478"/>
        <end position="503"/>
    </location>
</feature>
<dbReference type="Gene3D" id="3.40.1800.20">
    <property type="match status" value="1"/>
</dbReference>
<dbReference type="SMART" id="SM00868">
    <property type="entry name" value="zf-AD"/>
    <property type="match status" value="1"/>
</dbReference>
<dbReference type="GO" id="GO:0008270">
    <property type="term" value="F:zinc ion binding"/>
    <property type="evidence" value="ECO:0007669"/>
    <property type="project" value="UniProtKB-UniRule"/>
</dbReference>
<gene>
    <name evidence="11" type="ORF">CCAP1982_LOCUS12705</name>
</gene>
<dbReference type="PROSITE" id="PS50157">
    <property type="entry name" value="ZINC_FINGER_C2H2_2"/>
    <property type="match status" value="8"/>
</dbReference>
<evidence type="ECO:0000313" key="11">
    <source>
        <dbReference type="EMBL" id="CAD7004285.1"/>
    </source>
</evidence>
<feature type="binding site" evidence="7">
    <location>
        <position position="12"/>
    </location>
    <ligand>
        <name>Zn(2+)</name>
        <dbReference type="ChEBI" id="CHEBI:29105"/>
    </ligand>
</feature>